<feature type="transmembrane region" description="Helical" evidence="1">
    <location>
        <begin position="222"/>
        <end position="238"/>
    </location>
</feature>
<organism evidence="3 4">
    <name type="scientific">Dyadobacter psychrotolerans</name>
    <dbReference type="NCBI Taxonomy" id="2541721"/>
    <lineage>
        <taxon>Bacteria</taxon>
        <taxon>Pseudomonadati</taxon>
        <taxon>Bacteroidota</taxon>
        <taxon>Cytophagia</taxon>
        <taxon>Cytophagales</taxon>
        <taxon>Spirosomataceae</taxon>
        <taxon>Dyadobacter</taxon>
    </lineage>
</organism>
<dbReference type="SUPFAM" id="SSF103481">
    <property type="entry name" value="Multidrug resistance efflux transporter EmrE"/>
    <property type="match status" value="2"/>
</dbReference>
<dbReference type="Proteomes" id="UP000294850">
    <property type="component" value="Unassembled WGS sequence"/>
</dbReference>
<feature type="transmembrane region" description="Helical" evidence="1">
    <location>
        <begin position="244"/>
        <end position="264"/>
    </location>
</feature>
<dbReference type="EMBL" id="SMFL01000021">
    <property type="protein sequence ID" value="TDE09233.1"/>
    <property type="molecule type" value="Genomic_DNA"/>
</dbReference>
<dbReference type="Gene3D" id="1.10.3730.20">
    <property type="match status" value="1"/>
</dbReference>
<feature type="domain" description="EamA" evidence="2">
    <location>
        <begin position="159"/>
        <end position="290"/>
    </location>
</feature>
<dbReference type="PANTHER" id="PTHR22911:SF137">
    <property type="entry name" value="SOLUTE CARRIER FAMILY 35 MEMBER G2-RELATED"/>
    <property type="match status" value="1"/>
</dbReference>
<feature type="transmembrane region" description="Helical" evidence="1">
    <location>
        <begin position="121"/>
        <end position="138"/>
    </location>
</feature>
<feature type="transmembrane region" description="Helical" evidence="1">
    <location>
        <begin position="66"/>
        <end position="88"/>
    </location>
</feature>
<sequence length="295" mass="32980">MIQSTLTPVSIILRIISSPLSNLFQKQLVNKGIHPLIVNFLTYLAFSFLCIWPAISVYWLSLPVQFWLYSVLAGLFSACGNGFLIKALEKGELSVLGPINAYKPLIGILGGFLLMGEVPGLWGLAGIILILYGSYFIFDKTENRVSWAIIKRPEIQFRFLALTLTAIEAVFVRKVTLLSSVTTTTICWCWFGMLFSFFFLFFFGINPKNEIGKIKFTDSARLSYLVLSSGIMLVSSIYSLNHIAVGYALSLFQLSSVGSVLLGYHFFNEKNIRRKLLGSLVMIIGSIMIILSQHD</sequence>
<reference evidence="3 4" key="1">
    <citation type="submission" date="2019-03" db="EMBL/GenBank/DDBJ databases">
        <title>Dyadobacter AR-3-6 sp. nov., isolated from arctic soil.</title>
        <authorList>
            <person name="Chaudhary D.K."/>
        </authorList>
    </citation>
    <scope>NUCLEOTIDE SEQUENCE [LARGE SCALE GENOMIC DNA]</scope>
    <source>
        <strain evidence="3 4">AR-3-6</strain>
    </source>
</reference>
<evidence type="ECO:0000259" key="2">
    <source>
        <dbReference type="Pfam" id="PF00892"/>
    </source>
</evidence>
<dbReference type="Pfam" id="PF00892">
    <property type="entry name" value="EamA"/>
    <property type="match status" value="2"/>
</dbReference>
<proteinExistence type="predicted"/>
<keyword evidence="1" id="KW-0812">Transmembrane</keyword>
<evidence type="ECO:0000313" key="3">
    <source>
        <dbReference type="EMBL" id="TDE09233.1"/>
    </source>
</evidence>
<feature type="transmembrane region" description="Helical" evidence="1">
    <location>
        <begin position="182"/>
        <end position="202"/>
    </location>
</feature>
<accession>A0A4R5DFR0</accession>
<dbReference type="OrthoDB" id="9795255at2"/>
<keyword evidence="1" id="KW-1133">Transmembrane helix</keyword>
<dbReference type="PANTHER" id="PTHR22911">
    <property type="entry name" value="ACYL-MALONYL CONDENSING ENZYME-RELATED"/>
    <property type="match status" value="1"/>
</dbReference>
<keyword evidence="4" id="KW-1185">Reference proteome</keyword>
<dbReference type="RefSeq" id="WP_131962346.1">
    <property type="nucleotide sequence ID" value="NZ_SMFL01000021.1"/>
</dbReference>
<feature type="transmembrane region" description="Helical" evidence="1">
    <location>
        <begin position="159"/>
        <end position="176"/>
    </location>
</feature>
<comment type="caution">
    <text evidence="3">The sequence shown here is derived from an EMBL/GenBank/DDBJ whole genome shotgun (WGS) entry which is preliminary data.</text>
</comment>
<feature type="transmembrane region" description="Helical" evidence="1">
    <location>
        <begin position="95"/>
        <end position="115"/>
    </location>
</feature>
<feature type="transmembrane region" description="Helical" evidence="1">
    <location>
        <begin position="276"/>
        <end position="294"/>
    </location>
</feature>
<evidence type="ECO:0000313" key="4">
    <source>
        <dbReference type="Proteomes" id="UP000294850"/>
    </source>
</evidence>
<feature type="transmembrane region" description="Helical" evidence="1">
    <location>
        <begin position="36"/>
        <end position="60"/>
    </location>
</feature>
<dbReference type="InterPro" id="IPR000620">
    <property type="entry name" value="EamA_dom"/>
</dbReference>
<name>A0A4R5DFR0_9BACT</name>
<dbReference type="AlphaFoldDB" id="A0A4R5DFR0"/>
<dbReference type="GO" id="GO:0016020">
    <property type="term" value="C:membrane"/>
    <property type="evidence" value="ECO:0007669"/>
    <property type="project" value="InterPro"/>
</dbReference>
<protein>
    <submittedName>
        <fullName evidence="3">EamA family transporter</fullName>
    </submittedName>
</protein>
<gene>
    <name evidence="3" type="ORF">E0F88_31300</name>
</gene>
<keyword evidence="1" id="KW-0472">Membrane</keyword>
<dbReference type="InterPro" id="IPR037185">
    <property type="entry name" value="EmrE-like"/>
</dbReference>
<evidence type="ECO:0000256" key="1">
    <source>
        <dbReference type="SAM" id="Phobius"/>
    </source>
</evidence>
<feature type="domain" description="EamA" evidence="2">
    <location>
        <begin position="15"/>
        <end position="138"/>
    </location>
</feature>